<comment type="caution">
    <text evidence="1">The sequence shown here is derived from an EMBL/GenBank/DDBJ whole genome shotgun (WGS) entry which is preliminary data.</text>
</comment>
<accession>A0ACC2MTB2</accession>
<dbReference type="EMBL" id="CM056809">
    <property type="protein sequence ID" value="KAJ8648971.1"/>
    <property type="molecule type" value="Genomic_DNA"/>
</dbReference>
<dbReference type="Proteomes" id="UP001234297">
    <property type="component" value="Chromosome 1"/>
</dbReference>
<keyword evidence="2" id="KW-1185">Reference proteome</keyword>
<name>A0ACC2MTB2_PERAE</name>
<organism evidence="1 2">
    <name type="scientific">Persea americana</name>
    <name type="common">Avocado</name>
    <dbReference type="NCBI Taxonomy" id="3435"/>
    <lineage>
        <taxon>Eukaryota</taxon>
        <taxon>Viridiplantae</taxon>
        <taxon>Streptophyta</taxon>
        <taxon>Embryophyta</taxon>
        <taxon>Tracheophyta</taxon>
        <taxon>Spermatophyta</taxon>
        <taxon>Magnoliopsida</taxon>
        <taxon>Magnoliidae</taxon>
        <taxon>Laurales</taxon>
        <taxon>Lauraceae</taxon>
        <taxon>Persea</taxon>
    </lineage>
</organism>
<sequence>MGAIQPATLIFCTFPTPDSIMWGVMIKSYTNNLFFEEAISLYHQMQYHQSHQNAFVFPSVLKACSGLRDLGVGWKIHGSIIVSGFESDVVIGAALLHMYSEMGCLDDARRVFDSLSVRDVVVWSAMISGCIQNDRADEGLEMFRRMGLENIEHDRVAMLGATQACAELGVLKQAKAVHGHAVRREISLDGSLENSLVVVYSKCNDFDVAEKLFEKVSRRSVISCTAMISCYNQQLRFCQALELFVQMQESKIMANSVTMIGVLHSCAQLRCLRIGMSVHGFLIRTSVDPPIDNIVGLALINFYANCGRLQDSRKVFETVQDKTLVMWNSLIKVYAQKGLSKEALILFTRMCYEGLLPDSFSLASSLSACGDIGSFELGSGIHGHVIKAGFQDNEFVQNSLIDVYCKCGFVDIAYGIFDKMERKDVITWNSMMSGFSTNGRSMEAVILFDEMLSKGLEMDAVTFVSVTQACSHLGHLEKGRWVHHKIINSGLEKDTYVGTALTDMYAKCGDIKTARRVFEGMKERNVVSWSAMIAGYGVHGDIDAATSIFSQMIHSGVQPNKVTFMSILSACSHAGTVEKGLSYFNLMREDFCIEPDLDHYACMVDLLSRAGRLDNAYDLITSMPQTPNASIWGSLLGGCCIHSKIDMASAVQGKILDLEPANSGYYSLLSNIYAEGGKWEDYGKMRLMMKDKGLRKVPGYSTIEFNRRIYRFNAGDTSHQQTQKIYSILEDLKRLALEQVYTCHGGSGGTLFPSDCRKENNVESHSEKLAIAFGIINTSPGTTLRISKNLRICGDCHNFTKSVSKITNREIIMRDLSRFHHFKDGSCSCRDYW</sequence>
<evidence type="ECO:0000313" key="2">
    <source>
        <dbReference type="Proteomes" id="UP001234297"/>
    </source>
</evidence>
<evidence type="ECO:0000313" key="1">
    <source>
        <dbReference type="EMBL" id="KAJ8648971.1"/>
    </source>
</evidence>
<protein>
    <submittedName>
        <fullName evidence="1">Uncharacterized protein</fullName>
    </submittedName>
</protein>
<reference evidence="1 2" key="1">
    <citation type="journal article" date="2022" name="Hortic Res">
        <title>A haplotype resolved chromosomal level avocado genome allows analysis of novel avocado genes.</title>
        <authorList>
            <person name="Nath O."/>
            <person name="Fletcher S.J."/>
            <person name="Hayward A."/>
            <person name="Shaw L.M."/>
            <person name="Masouleh A.K."/>
            <person name="Furtado A."/>
            <person name="Henry R.J."/>
            <person name="Mitter N."/>
        </authorList>
    </citation>
    <scope>NUCLEOTIDE SEQUENCE [LARGE SCALE GENOMIC DNA]</scope>
    <source>
        <strain evidence="2">cv. Hass</strain>
    </source>
</reference>
<gene>
    <name evidence="1" type="ORF">MRB53_001994</name>
</gene>
<proteinExistence type="predicted"/>